<dbReference type="AlphaFoldDB" id="A0ABD1XQ13"/>
<feature type="compositionally biased region" description="Low complexity" evidence="7">
    <location>
        <begin position="742"/>
        <end position="755"/>
    </location>
</feature>
<keyword evidence="6 8" id="KW-0472">Membrane</keyword>
<dbReference type="GO" id="GO:0016020">
    <property type="term" value="C:membrane"/>
    <property type="evidence" value="ECO:0007669"/>
    <property type="project" value="UniProtKB-SubCell"/>
</dbReference>
<feature type="domain" description="CSC1/OSCA1-like 7TM region" evidence="9">
    <location>
        <begin position="371"/>
        <end position="647"/>
    </location>
</feature>
<evidence type="ECO:0008006" key="14">
    <source>
        <dbReference type="Google" id="ProtNLM"/>
    </source>
</evidence>
<accession>A0ABD1XQ13</accession>
<keyword evidence="13" id="KW-1185">Reference proteome</keyword>
<feature type="transmembrane region" description="Helical" evidence="8">
    <location>
        <begin position="516"/>
        <end position="544"/>
    </location>
</feature>
<evidence type="ECO:0000256" key="5">
    <source>
        <dbReference type="ARBA" id="ARBA00022989"/>
    </source>
</evidence>
<keyword evidence="5 8" id="KW-1133">Transmembrane helix</keyword>
<evidence type="ECO:0000256" key="4">
    <source>
        <dbReference type="ARBA" id="ARBA00022692"/>
    </source>
</evidence>
<dbReference type="InterPro" id="IPR032880">
    <property type="entry name" value="CSC1/OSCA1-like_N"/>
</dbReference>
<evidence type="ECO:0000256" key="7">
    <source>
        <dbReference type="SAM" id="MobiDB-lite"/>
    </source>
</evidence>
<evidence type="ECO:0000259" key="10">
    <source>
        <dbReference type="Pfam" id="PF13967"/>
    </source>
</evidence>
<evidence type="ECO:0000256" key="1">
    <source>
        <dbReference type="ARBA" id="ARBA00004141"/>
    </source>
</evidence>
<comment type="subcellular location">
    <subcellularLocation>
        <location evidence="1">Membrane</location>
        <topology evidence="1">Multi-pass membrane protein</topology>
    </subcellularLocation>
</comment>
<name>A0ABD1XQ13_9MARC</name>
<feature type="region of interest" description="Disordered" evidence="7">
    <location>
        <begin position="731"/>
        <end position="755"/>
    </location>
</feature>
<dbReference type="EMBL" id="JBHFFA010000007">
    <property type="protein sequence ID" value="KAL2610803.1"/>
    <property type="molecule type" value="Genomic_DNA"/>
</dbReference>
<evidence type="ECO:0000256" key="8">
    <source>
        <dbReference type="SAM" id="Phobius"/>
    </source>
</evidence>
<dbReference type="Pfam" id="PF14703">
    <property type="entry name" value="PHM7_cyt"/>
    <property type="match status" value="1"/>
</dbReference>
<evidence type="ECO:0000259" key="9">
    <source>
        <dbReference type="Pfam" id="PF02714"/>
    </source>
</evidence>
<dbReference type="InterPro" id="IPR045122">
    <property type="entry name" value="Csc1-like"/>
</dbReference>
<feature type="domain" description="CSC1/OSCA1-like N-terminal transmembrane" evidence="10">
    <location>
        <begin position="6"/>
        <end position="166"/>
    </location>
</feature>
<feature type="transmembrane region" description="Helical" evidence="8">
    <location>
        <begin position="372"/>
        <end position="397"/>
    </location>
</feature>
<feature type="transmembrane region" description="Helical" evidence="8">
    <location>
        <begin position="94"/>
        <end position="111"/>
    </location>
</feature>
<evidence type="ECO:0000256" key="3">
    <source>
        <dbReference type="ARBA" id="ARBA00022448"/>
    </source>
</evidence>
<dbReference type="PANTHER" id="PTHR13018">
    <property type="entry name" value="PROBABLE MEMBRANE PROTEIN DUF221-RELATED"/>
    <property type="match status" value="1"/>
</dbReference>
<feature type="transmembrane region" description="Helical" evidence="8">
    <location>
        <begin position="423"/>
        <end position="443"/>
    </location>
</feature>
<keyword evidence="3" id="KW-0813">Transport</keyword>
<feature type="transmembrane region" description="Helical" evidence="8">
    <location>
        <begin position="6"/>
        <end position="25"/>
    </location>
</feature>
<organism evidence="12 13">
    <name type="scientific">Riccia fluitans</name>
    <dbReference type="NCBI Taxonomy" id="41844"/>
    <lineage>
        <taxon>Eukaryota</taxon>
        <taxon>Viridiplantae</taxon>
        <taxon>Streptophyta</taxon>
        <taxon>Embryophyta</taxon>
        <taxon>Marchantiophyta</taxon>
        <taxon>Marchantiopsida</taxon>
        <taxon>Marchantiidae</taxon>
        <taxon>Marchantiales</taxon>
        <taxon>Ricciaceae</taxon>
        <taxon>Riccia</taxon>
    </lineage>
</organism>
<proteinExistence type="inferred from homology"/>
<sequence>MVSVSAFITSLLTSFVIFVVLVVIFTNLSQRKSNVPVYYPALLLKGRSPPDLNVRRTPWAWIKEAWEAKEDEVAEIAGLDAIIYINLFTTAVKILFWTSCFCLPVLIPLAATDKNNKLQAADPTKSANFTSLDNLTMGNIQNRSDRLWAFLIGEYWLSFVTFYILRQTYKHVTDLRAKDQSNVRAKLEQFACLVRDIPPVPNNESREEQVDSFFKRVHPGTYEKSLIVTRLNKASKLWAELETAKSQLAHAQAVFEQSKCKETEGNPVSRPTHRTGKFGLYGAKVDSIDYWDKKIKELKPKLAEEQKHVLTEEQRGTAVIFFNSRGAAAEAGHVRHYPFADKWEVLSAPEPRAVVWENIHVSFYQRLVREKIVYLITFFMVLFFMIPIAFIAGLTTLDNITKYLPFLKFVVHIKPLQTVIQAYLPQLALIIFLALLPKILLTLSKAEGLVSQDHLVRAACGKMYYFVVFNVFIGFAIFGTLFQSANSLKQLKQAGAISVSSVVDMFGAKLPPNGTYFITFVALKFFVGYGIELSRLVSLVIFLIKRKFLCKTEKEVRDAWAPGSFGYMPNVPNDLLIITITLAYSVIAPLILPFAFAYFGIGWVVQRNQALKVYVPDYESGGRMWPHIHSRILVGLFVSQITMLGFFGVKEFPYTPLLLPLPFLTILFATICHKIYYPSFKYVAIAVVSEEVREVPTLSSVVAAFTPSCLLDPDEVNDNSKYEDVNFQDAESELSPGTSSGIASLADAPIAAASA</sequence>
<evidence type="ECO:0000259" key="11">
    <source>
        <dbReference type="Pfam" id="PF14703"/>
    </source>
</evidence>
<feature type="transmembrane region" description="Helical" evidence="8">
    <location>
        <begin position="575"/>
        <end position="601"/>
    </location>
</feature>
<evidence type="ECO:0000313" key="12">
    <source>
        <dbReference type="EMBL" id="KAL2610803.1"/>
    </source>
</evidence>
<comment type="caution">
    <text evidence="12">The sequence shown here is derived from an EMBL/GenBank/DDBJ whole genome shotgun (WGS) entry which is preliminary data.</text>
</comment>
<dbReference type="Proteomes" id="UP001605036">
    <property type="component" value="Unassembled WGS sequence"/>
</dbReference>
<keyword evidence="4 8" id="KW-0812">Transmembrane</keyword>
<feature type="transmembrane region" description="Helical" evidence="8">
    <location>
        <begin position="147"/>
        <end position="165"/>
    </location>
</feature>
<dbReference type="Pfam" id="PF02714">
    <property type="entry name" value="RSN1_7TM"/>
    <property type="match status" value="1"/>
</dbReference>
<protein>
    <recommendedName>
        <fullName evidence="14">CSC1-like protein ERD4</fullName>
    </recommendedName>
</protein>
<reference evidence="12 13" key="1">
    <citation type="submission" date="2024-09" db="EMBL/GenBank/DDBJ databases">
        <title>Chromosome-scale assembly of Riccia fluitans.</title>
        <authorList>
            <person name="Paukszto L."/>
            <person name="Sawicki J."/>
            <person name="Karawczyk K."/>
            <person name="Piernik-Szablinska J."/>
            <person name="Szczecinska M."/>
            <person name="Mazdziarz M."/>
        </authorList>
    </citation>
    <scope>NUCLEOTIDE SEQUENCE [LARGE SCALE GENOMIC DNA]</scope>
    <source>
        <strain evidence="12">Rf_01</strain>
        <tissue evidence="12">Aerial parts of the thallus</tissue>
    </source>
</reference>
<comment type="similarity">
    <text evidence="2">Belongs to the CSC1 (TC 1.A.17) family.</text>
</comment>
<dbReference type="Pfam" id="PF13967">
    <property type="entry name" value="RSN1_TM"/>
    <property type="match status" value="1"/>
</dbReference>
<dbReference type="PANTHER" id="PTHR13018:SF100">
    <property type="entry name" value="CSC1-LIKE PROTEIN ERD4"/>
    <property type="match status" value="1"/>
</dbReference>
<evidence type="ECO:0000313" key="13">
    <source>
        <dbReference type="Proteomes" id="UP001605036"/>
    </source>
</evidence>
<feature type="transmembrane region" description="Helical" evidence="8">
    <location>
        <begin position="656"/>
        <end position="677"/>
    </location>
</feature>
<feature type="domain" description="CSC1/OSCA1-like cytosolic" evidence="11">
    <location>
        <begin position="189"/>
        <end position="358"/>
    </location>
</feature>
<feature type="transmembrane region" description="Helical" evidence="8">
    <location>
        <begin position="628"/>
        <end position="649"/>
    </location>
</feature>
<evidence type="ECO:0000256" key="2">
    <source>
        <dbReference type="ARBA" id="ARBA00007779"/>
    </source>
</evidence>
<dbReference type="InterPro" id="IPR027815">
    <property type="entry name" value="CSC1/OSCA1-like_cyt"/>
</dbReference>
<evidence type="ECO:0000256" key="6">
    <source>
        <dbReference type="ARBA" id="ARBA00023136"/>
    </source>
</evidence>
<feature type="transmembrane region" description="Helical" evidence="8">
    <location>
        <begin position="463"/>
        <end position="482"/>
    </location>
</feature>
<gene>
    <name evidence="12" type="ORF">R1flu_022495</name>
</gene>
<dbReference type="InterPro" id="IPR003864">
    <property type="entry name" value="CSC1/OSCA1-like_7TM"/>
</dbReference>